<dbReference type="InterPro" id="IPR001478">
    <property type="entry name" value="PDZ"/>
</dbReference>
<evidence type="ECO:0000313" key="5">
    <source>
        <dbReference type="EMBL" id="SOD53405.1"/>
    </source>
</evidence>
<dbReference type="PROSITE" id="PS50106">
    <property type="entry name" value="PDZ"/>
    <property type="match status" value="1"/>
</dbReference>
<sequence>MKLRHSFLSVSLLSASLLSAGLLLAPAVRSQDTADATRRQELAAARAELQRAAKRVAELSGGAGRRGAAMAFERSIERKPVIGVLLAPDPEAGVRVTGVTPDSGAAKAGLKAGDQLLRIGGKAIQGDSGEQRSERARAELADLKAGSPISLTYRRDGRERTVQVVPEIGQPVMVFNFGNDAVAALDAQALAEQVRGSLASLDELDIDIPALTLGIVPEVQQELQRLGNPACNGKDCLLPALTEAFRWNGLNLASLDPQLGRYFGADRGVLVLSTGPELEGLQPGDVIRKVDGKPVSTPREVMNALRGRPADSQLGVEYLRDRRAGNVRITIPKAMPLRIPLPAVPPAPPAPPAPPVAPKPAAAPSAGSLPSARITQRMSIAAGRAL</sequence>
<organism evidence="5 6">
    <name type="scientific">Pseudoxanthomonas wuyuanensis</name>
    <dbReference type="NCBI Taxonomy" id="1073196"/>
    <lineage>
        <taxon>Bacteria</taxon>
        <taxon>Pseudomonadati</taxon>
        <taxon>Pseudomonadota</taxon>
        <taxon>Gammaproteobacteria</taxon>
        <taxon>Lysobacterales</taxon>
        <taxon>Lysobacteraceae</taxon>
        <taxon>Pseudoxanthomonas</taxon>
    </lineage>
</organism>
<dbReference type="PANTHER" id="PTHR42837">
    <property type="entry name" value="REGULATOR OF SIGMA-E PROTEASE RSEP"/>
    <property type="match status" value="1"/>
</dbReference>
<dbReference type="Proteomes" id="UP000219374">
    <property type="component" value="Unassembled WGS sequence"/>
</dbReference>
<dbReference type="GO" id="GO:0016020">
    <property type="term" value="C:membrane"/>
    <property type="evidence" value="ECO:0007669"/>
    <property type="project" value="InterPro"/>
</dbReference>
<feature type="compositionally biased region" description="Low complexity" evidence="2">
    <location>
        <begin position="359"/>
        <end position="372"/>
    </location>
</feature>
<accession>A0A286D431</accession>
<reference evidence="5 6" key="1">
    <citation type="submission" date="2017-09" db="EMBL/GenBank/DDBJ databases">
        <authorList>
            <person name="Ehlers B."/>
            <person name="Leendertz F.H."/>
        </authorList>
    </citation>
    <scope>NUCLEOTIDE SEQUENCE [LARGE SCALE GENOMIC DNA]</scope>
    <source>
        <strain evidence="5 6">CGMCC 1.10978</strain>
    </source>
</reference>
<dbReference type="InterPro" id="IPR004387">
    <property type="entry name" value="Pept_M50_Zn"/>
</dbReference>
<dbReference type="EMBL" id="OCND01000002">
    <property type="protein sequence ID" value="SOD53405.1"/>
    <property type="molecule type" value="Genomic_DNA"/>
</dbReference>
<feature type="signal peptide" evidence="3">
    <location>
        <begin position="1"/>
        <end position="20"/>
    </location>
</feature>
<feature type="chain" id="PRO_5013307231" evidence="3">
    <location>
        <begin position="21"/>
        <end position="386"/>
    </location>
</feature>
<comment type="cofactor">
    <cofactor evidence="1">
        <name>Zn(2+)</name>
        <dbReference type="ChEBI" id="CHEBI:29105"/>
    </cofactor>
</comment>
<evidence type="ECO:0000256" key="2">
    <source>
        <dbReference type="SAM" id="MobiDB-lite"/>
    </source>
</evidence>
<evidence type="ECO:0000313" key="6">
    <source>
        <dbReference type="Proteomes" id="UP000219374"/>
    </source>
</evidence>
<feature type="compositionally biased region" description="Pro residues" evidence="2">
    <location>
        <begin position="346"/>
        <end position="358"/>
    </location>
</feature>
<evidence type="ECO:0000256" key="1">
    <source>
        <dbReference type="ARBA" id="ARBA00001947"/>
    </source>
</evidence>
<dbReference type="GO" id="GO:0004222">
    <property type="term" value="F:metalloendopeptidase activity"/>
    <property type="evidence" value="ECO:0007669"/>
    <property type="project" value="InterPro"/>
</dbReference>
<dbReference type="PANTHER" id="PTHR42837:SF2">
    <property type="entry name" value="MEMBRANE METALLOPROTEASE ARASP2, CHLOROPLASTIC-RELATED"/>
    <property type="match status" value="1"/>
</dbReference>
<dbReference type="Gene3D" id="2.30.42.10">
    <property type="match status" value="2"/>
</dbReference>
<feature type="region of interest" description="Disordered" evidence="2">
    <location>
        <begin position="346"/>
        <end position="374"/>
    </location>
</feature>
<dbReference type="InterPro" id="IPR036034">
    <property type="entry name" value="PDZ_sf"/>
</dbReference>
<keyword evidence="6" id="KW-1185">Reference proteome</keyword>
<protein>
    <submittedName>
        <fullName evidence="5">PDZ domain-containing protein</fullName>
    </submittedName>
</protein>
<dbReference type="RefSeq" id="WP_097121146.1">
    <property type="nucleotide sequence ID" value="NZ_OCND01000002.1"/>
</dbReference>
<dbReference type="GO" id="GO:0006508">
    <property type="term" value="P:proteolysis"/>
    <property type="evidence" value="ECO:0007669"/>
    <property type="project" value="InterPro"/>
</dbReference>
<evidence type="ECO:0000259" key="4">
    <source>
        <dbReference type="PROSITE" id="PS50106"/>
    </source>
</evidence>
<dbReference type="SUPFAM" id="SSF50156">
    <property type="entry name" value="PDZ domain-like"/>
    <property type="match status" value="2"/>
</dbReference>
<evidence type="ECO:0000256" key="3">
    <source>
        <dbReference type="SAM" id="SignalP"/>
    </source>
</evidence>
<feature type="domain" description="PDZ" evidence="4">
    <location>
        <begin position="69"/>
        <end position="126"/>
    </location>
</feature>
<name>A0A286D431_9GAMM</name>
<dbReference type="SMART" id="SM00228">
    <property type="entry name" value="PDZ"/>
    <property type="match status" value="2"/>
</dbReference>
<dbReference type="AlphaFoldDB" id="A0A286D431"/>
<dbReference type="OrthoDB" id="5953789at2"/>
<gene>
    <name evidence="5" type="ORF">SAMN06296416_102394</name>
</gene>
<dbReference type="Pfam" id="PF13180">
    <property type="entry name" value="PDZ_2"/>
    <property type="match status" value="2"/>
</dbReference>
<proteinExistence type="predicted"/>
<keyword evidence="3" id="KW-0732">Signal</keyword>